<dbReference type="Gene3D" id="3.40.50.720">
    <property type="entry name" value="NAD(P)-binding Rossmann-like Domain"/>
    <property type="match status" value="1"/>
</dbReference>
<dbReference type="EMBL" id="JAJNDB010000002">
    <property type="protein sequence ID" value="MCD2194173.1"/>
    <property type="molecule type" value="Genomic_DNA"/>
</dbReference>
<dbReference type="PRINTS" id="PR00080">
    <property type="entry name" value="SDRFAMILY"/>
</dbReference>
<comment type="caution">
    <text evidence="4">The sequence shown here is derived from an EMBL/GenBank/DDBJ whole genome shotgun (WGS) entry which is preliminary data.</text>
</comment>
<evidence type="ECO:0000313" key="4">
    <source>
        <dbReference type="EMBL" id="MCD2194173.1"/>
    </source>
</evidence>
<dbReference type="InterPro" id="IPR002347">
    <property type="entry name" value="SDR_fam"/>
</dbReference>
<reference evidence="4 5" key="1">
    <citation type="submission" date="2021-11" db="EMBL/GenBank/DDBJ databases">
        <title>Draft genome sequence of Actinomycetospora sp. SF1 isolated from the rhizosphere soil.</title>
        <authorList>
            <person name="Duangmal K."/>
            <person name="Chantavorakit T."/>
        </authorList>
    </citation>
    <scope>NUCLEOTIDE SEQUENCE [LARGE SCALE GENOMIC DNA]</scope>
    <source>
        <strain evidence="4 5">TBRC 5722</strain>
    </source>
</reference>
<evidence type="ECO:0000256" key="2">
    <source>
        <dbReference type="ARBA" id="ARBA00023002"/>
    </source>
</evidence>
<name>A0ABS8P839_9PSEU</name>
<dbReference type="PRINTS" id="PR00081">
    <property type="entry name" value="GDHRDH"/>
</dbReference>
<dbReference type="Pfam" id="PF00106">
    <property type="entry name" value="adh_short"/>
    <property type="match status" value="1"/>
</dbReference>
<evidence type="ECO:0000313" key="5">
    <source>
        <dbReference type="Proteomes" id="UP001199469"/>
    </source>
</evidence>
<evidence type="ECO:0000256" key="3">
    <source>
        <dbReference type="RuleBase" id="RU000363"/>
    </source>
</evidence>
<sequence length="239" mass="24513">MDGTDLGGRTAVVTGASRGLGREIATRLASSGARVVAVARDAAGLSDAVSGLDGDVSALPVDLADVDGIADAVAGVGDVDVLVNAAAVMSARRSKTLEISLDSWRSVRAIDLDAPFALISAFVPGMVERRWGRVVNVTACLGRMSGPGTAGGLAPYRVAKAGLNAMTRNLAHELGMGRRGVLVDATCPGHCRTDMGGPDAPRSVEEGADTAVWLACRGGSLSDPPPTGRLWEDRVEVPW</sequence>
<organism evidence="4 5">
    <name type="scientific">Actinomycetospora endophytica</name>
    <dbReference type="NCBI Taxonomy" id="2291215"/>
    <lineage>
        <taxon>Bacteria</taxon>
        <taxon>Bacillati</taxon>
        <taxon>Actinomycetota</taxon>
        <taxon>Actinomycetes</taxon>
        <taxon>Pseudonocardiales</taxon>
        <taxon>Pseudonocardiaceae</taxon>
        <taxon>Actinomycetospora</taxon>
    </lineage>
</organism>
<gene>
    <name evidence="4" type="ORF">LQ327_12390</name>
</gene>
<dbReference type="SUPFAM" id="SSF51735">
    <property type="entry name" value="NAD(P)-binding Rossmann-fold domains"/>
    <property type="match status" value="1"/>
</dbReference>
<dbReference type="PANTHER" id="PTHR42760">
    <property type="entry name" value="SHORT-CHAIN DEHYDROGENASES/REDUCTASES FAMILY MEMBER"/>
    <property type="match status" value="1"/>
</dbReference>
<dbReference type="PANTHER" id="PTHR42760:SF133">
    <property type="entry name" value="3-OXOACYL-[ACYL-CARRIER-PROTEIN] REDUCTASE"/>
    <property type="match status" value="1"/>
</dbReference>
<accession>A0ABS8P839</accession>
<keyword evidence="5" id="KW-1185">Reference proteome</keyword>
<evidence type="ECO:0000256" key="1">
    <source>
        <dbReference type="ARBA" id="ARBA00006484"/>
    </source>
</evidence>
<dbReference type="RefSeq" id="WP_230733865.1">
    <property type="nucleotide sequence ID" value="NZ_JAJNDB010000002.1"/>
</dbReference>
<dbReference type="Proteomes" id="UP001199469">
    <property type="component" value="Unassembled WGS sequence"/>
</dbReference>
<proteinExistence type="inferred from homology"/>
<dbReference type="InterPro" id="IPR036291">
    <property type="entry name" value="NAD(P)-bd_dom_sf"/>
</dbReference>
<keyword evidence="2" id="KW-0560">Oxidoreductase</keyword>
<comment type="similarity">
    <text evidence="1 3">Belongs to the short-chain dehydrogenases/reductases (SDR) family.</text>
</comment>
<protein>
    <submittedName>
        <fullName evidence="4">SDR family NAD(P)-dependent oxidoreductase</fullName>
    </submittedName>
</protein>